<dbReference type="RefSeq" id="WP_354369163.1">
    <property type="nucleotide sequence ID" value="NZ_JBEPMA010000016.1"/>
</dbReference>
<dbReference type="SMART" id="SM00910">
    <property type="entry name" value="HIRAN"/>
    <property type="match status" value="1"/>
</dbReference>
<dbReference type="Proteomes" id="UP001549162">
    <property type="component" value="Unassembled WGS sequence"/>
</dbReference>
<evidence type="ECO:0000259" key="3">
    <source>
        <dbReference type="SMART" id="SM00910"/>
    </source>
</evidence>
<organism evidence="4 5">
    <name type="scientific">Peptoniphilus olsenii</name>
    <dbReference type="NCBI Taxonomy" id="411570"/>
    <lineage>
        <taxon>Bacteria</taxon>
        <taxon>Bacillati</taxon>
        <taxon>Bacillota</taxon>
        <taxon>Tissierellia</taxon>
        <taxon>Tissierellales</taxon>
        <taxon>Peptoniphilaceae</taxon>
        <taxon>Peptoniphilus</taxon>
    </lineage>
</organism>
<feature type="domain" description="HIRAN" evidence="3">
    <location>
        <begin position="30"/>
        <end position="129"/>
    </location>
</feature>
<gene>
    <name evidence="4" type="ORF">ABID14_001752</name>
</gene>
<reference evidence="4 5" key="1">
    <citation type="submission" date="2024-06" db="EMBL/GenBank/DDBJ databases">
        <title>Genomic Encyclopedia of Type Strains, Phase IV (KMG-IV): sequencing the most valuable type-strain genomes for metagenomic binning, comparative biology and taxonomic classification.</title>
        <authorList>
            <person name="Goeker M."/>
        </authorList>
    </citation>
    <scope>NUCLEOTIDE SEQUENCE [LARGE SCALE GENOMIC DNA]</scope>
    <source>
        <strain evidence="4 5">DSM 21460</strain>
    </source>
</reference>
<accession>A0ABV2JBF8</accession>
<proteinExistence type="predicted"/>
<name>A0ABV2JBF8_9FIRM</name>
<dbReference type="EMBL" id="JBEPMA010000016">
    <property type="protein sequence ID" value="MET3618117.1"/>
    <property type="molecule type" value="Genomic_DNA"/>
</dbReference>
<evidence type="ECO:0000313" key="5">
    <source>
        <dbReference type="Proteomes" id="UP001549162"/>
    </source>
</evidence>
<dbReference type="Gene3D" id="3.30.70.2330">
    <property type="match status" value="1"/>
</dbReference>
<dbReference type="InterPro" id="IPR014905">
    <property type="entry name" value="HIRAN"/>
</dbReference>
<dbReference type="Pfam" id="PF08797">
    <property type="entry name" value="HIRAN"/>
    <property type="match status" value="1"/>
</dbReference>
<comment type="caution">
    <text evidence="4">The sequence shown here is derived from an EMBL/GenBank/DDBJ whole genome shotgun (WGS) entry which is preliminary data.</text>
</comment>
<evidence type="ECO:0000313" key="4">
    <source>
        <dbReference type="EMBL" id="MET3618117.1"/>
    </source>
</evidence>
<keyword evidence="2" id="KW-0378">Hydrolase</keyword>
<evidence type="ECO:0000256" key="2">
    <source>
        <dbReference type="ARBA" id="ARBA00022801"/>
    </source>
</evidence>
<keyword evidence="5" id="KW-1185">Reference proteome</keyword>
<keyword evidence="1" id="KW-0479">Metal-binding</keyword>
<protein>
    <recommendedName>
        <fullName evidence="3">HIRAN domain-containing protein</fullName>
    </recommendedName>
</protein>
<sequence length="129" mass="15035">MKEIEPILPIFPTNNPSKNFPLPKPFEQDIFLFQTHIAGTTYIDDIEAIEKNLQIDYKLNFYREPNNTYDSGAIVIKTNDNLKIGYVPKKDNIVFSRLMDAGKLLYGKVKSKEKIDDWLKVIIDIYLHE</sequence>
<evidence type="ECO:0000256" key="1">
    <source>
        <dbReference type="ARBA" id="ARBA00022723"/>
    </source>
</evidence>